<sequence>MFFLPLTLITAISPIIFTLALGFLSGWRKQFGKGASQAFISFVMSYALPLSLFGGLLSTSRQVIIQDIPLFIWLGVGMIGTFGLLIIIYQLYLHHLSLAVLRALSVACPSVPFMGTSVLAIIFGSTDSVILVAICGLYLNLIQVPLSVLLLSAAGREGEQTAKGFQQAGERLLSALKKPLVWAPILAFILNLSGFQLAEKWLPLFSELGQAAGGVALFSIGIMLYVQHFQLTRAVILNVCLKNLALPLAIWGAMSLAGASQAFQQLVVITLAIPTAAMPSMLAIQSRVHEDEMASTQLVSTLLSVVTMGLFMFLLQVG</sequence>
<reference evidence="9 10" key="1">
    <citation type="journal article" date="2015" name="Genome Announc.">
        <title>Expanding the biotechnology potential of lactobacilli through comparative genomics of 213 strains and associated genera.</title>
        <authorList>
            <person name="Sun Z."/>
            <person name="Harris H.M."/>
            <person name="McCann A."/>
            <person name="Guo C."/>
            <person name="Argimon S."/>
            <person name="Zhang W."/>
            <person name="Yang X."/>
            <person name="Jeffery I.B."/>
            <person name="Cooney J.C."/>
            <person name="Kagawa T.F."/>
            <person name="Liu W."/>
            <person name="Song Y."/>
            <person name="Salvetti E."/>
            <person name="Wrobel A."/>
            <person name="Rasinkangas P."/>
            <person name="Parkhill J."/>
            <person name="Rea M.C."/>
            <person name="O'Sullivan O."/>
            <person name="Ritari J."/>
            <person name="Douillard F.P."/>
            <person name="Paul Ross R."/>
            <person name="Yang R."/>
            <person name="Briner A.E."/>
            <person name="Felis G.E."/>
            <person name="de Vos W.M."/>
            <person name="Barrangou R."/>
            <person name="Klaenhammer T.R."/>
            <person name="Caufield P.W."/>
            <person name="Cui Y."/>
            <person name="Zhang H."/>
            <person name="O'Toole P.W."/>
        </authorList>
    </citation>
    <scope>NUCLEOTIDE SEQUENCE [LARGE SCALE GENOMIC DNA]</scope>
    <source>
        <strain evidence="9 10">DSM 20605</strain>
    </source>
</reference>
<protein>
    <submittedName>
        <fullName evidence="9">Transport protein</fullName>
    </submittedName>
</protein>
<evidence type="ECO:0000256" key="4">
    <source>
        <dbReference type="ARBA" id="ARBA00022475"/>
    </source>
</evidence>
<evidence type="ECO:0000313" key="9">
    <source>
        <dbReference type="EMBL" id="KRM89008.1"/>
    </source>
</evidence>
<dbReference type="Gene3D" id="1.20.1530.20">
    <property type="match status" value="1"/>
</dbReference>
<keyword evidence="5 8" id="KW-0812">Transmembrane</keyword>
<evidence type="ECO:0000256" key="5">
    <source>
        <dbReference type="ARBA" id="ARBA00022692"/>
    </source>
</evidence>
<dbReference type="PANTHER" id="PTHR36838:SF1">
    <property type="entry name" value="SLR1864 PROTEIN"/>
    <property type="match status" value="1"/>
</dbReference>
<accession>A0A0R2CCH0</accession>
<feature type="transmembrane region" description="Helical" evidence="8">
    <location>
        <begin position="129"/>
        <end position="151"/>
    </location>
</feature>
<feature type="transmembrane region" description="Helical" evidence="8">
    <location>
        <begin position="296"/>
        <end position="315"/>
    </location>
</feature>
<keyword evidence="10" id="KW-1185">Reference proteome</keyword>
<feature type="transmembrane region" description="Helical" evidence="8">
    <location>
        <begin position="70"/>
        <end position="92"/>
    </location>
</feature>
<feature type="transmembrane region" description="Helical" evidence="8">
    <location>
        <begin position="235"/>
        <end position="257"/>
    </location>
</feature>
<comment type="similarity">
    <text evidence="2">Belongs to the auxin efflux carrier (TC 2.A.69) family.</text>
</comment>
<feature type="transmembrane region" description="Helical" evidence="8">
    <location>
        <begin position="263"/>
        <end position="284"/>
    </location>
</feature>
<gene>
    <name evidence="9" type="ORF">FD21_GL000471</name>
</gene>
<dbReference type="Pfam" id="PF03547">
    <property type="entry name" value="Mem_trans"/>
    <property type="match status" value="1"/>
</dbReference>
<feature type="transmembrane region" description="Helical" evidence="8">
    <location>
        <begin position="99"/>
        <end position="123"/>
    </location>
</feature>
<dbReference type="PANTHER" id="PTHR36838">
    <property type="entry name" value="AUXIN EFFLUX CARRIER FAMILY PROTEIN"/>
    <property type="match status" value="1"/>
</dbReference>
<feature type="transmembrane region" description="Helical" evidence="8">
    <location>
        <begin position="204"/>
        <end position="226"/>
    </location>
</feature>
<keyword evidence="7 8" id="KW-0472">Membrane</keyword>
<evidence type="ECO:0000256" key="1">
    <source>
        <dbReference type="ARBA" id="ARBA00004651"/>
    </source>
</evidence>
<feature type="transmembrane region" description="Helical" evidence="8">
    <location>
        <begin position="6"/>
        <end position="27"/>
    </location>
</feature>
<evidence type="ECO:0000256" key="2">
    <source>
        <dbReference type="ARBA" id="ARBA00010145"/>
    </source>
</evidence>
<organism evidence="9 10">
    <name type="scientific">Liquorilactobacillus vini DSM 20605</name>
    <dbReference type="NCBI Taxonomy" id="1133569"/>
    <lineage>
        <taxon>Bacteria</taxon>
        <taxon>Bacillati</taxon>
        <taxon>Bacillota</taxon>
        <taxon>Bacilli</taxon>
        <taxon>Lactobacillales</taxon>
        <taxon>Lactobacillaceae</taxon>
        <taxon>Liquorilactobacillus</taxon>
    </lineage>
</organism>
<keyword evidence="6 8" id="KW-1133">Transmembrane helix</keyword>
<dbReference type="EMBL" id="AYYX01000015">
    <property type="protein sequence ID" value="KRM89008.1"/>
    <property type="molecule type" value="Genomic_DNA"/>
</dbReference>
<dbReference type="InterPro" id="IPR038770">
    <property type="entry name" value="Na+/solute_symporter_sf"/>
</dbReference>
<keyword evidence="3" id="KW-0813">Transport</keyword>
<dbReference type="STRING" id="1133569.FD21_GL000471"/>
<comment type="subcellular location">
    <subcellularLocation>
        <location evidence="1">Cell membrane</location>
        <topology evidence="1">Multi-pass membrane protein</topology>
    </subcellularLocation>
</comment>
<dbReference type="AlphaFoldDB" id="A0A0R2CCH0"/>
<comment type="caution">
    <text evidence="9">The sequence shown here is derived from an EMBL/GenBank/DDBJ whole genome shotgun (WGS) entry which is preliminary data.</text>
</comment>
<dbReference type="Proteomes" id="UP000051576">
    <property type="component" value="Unassembled WGS sequence"/>
</dbReference>
<evidence type="ECO:0000256" key="3">
    <source>
        <dbReference type="ARBA" id="ARBA00022448"/>
    </source>
</evidence>
<evidence type="ECO:0000313" key="10">
    <source>
        <dbReference type="Proteomes" id="UP000051576"/>
    </source>
</evidence>
<dbReference type="eggNOG" id="COG0679">
    <property type="taxonomic scope" value="Bacteria"/>
</dbReference>
<proteinExistence type="inferred from homology"/>
<feature type="transmembrane region" description="Helical" evidence="8">
    <location>
        <begin position="39"/>
        <end position="58"/>
    </location>
</feature>
<dbReference type="InterPro" id="IPR004776">
    <property type="entry name" value="Mem_transp_PIN-like"/>
</dbReference>
<dbReference type="GO" id="GO:0055085">
    <property type="term" value="P:transmembrane transport"/>
    <property type="evidence" value="ECO:0007669"/>
    <property type="project" value="InterPro"/>
</dbReference>
<keyword evidence="4" id="KW-1003">Cell membrane</keyword>
<evidence type="ECO:0000256" key="8">
    <source>
        <dbReference type="SAM" id="Phobius"/>
    </source>
</evidence>
<dbReference type="GO" id="GO:0005886">
    <property type="term" value="C:plasma membrane"/>
    <property type="evidence" value="ECO:0007669"/>
    <property type="project" value="UniProtKB-SubCell"/>
</dbReference>
<name>A0A0R2CCH0_9LACO</name>
<evidence type="ECO:0000256" key="7">
    <source>
        <dbReference type="ARBA" id="ARBA00023136"/>
    </source>
</evidence>
<evidence type="ECO:0000256" key="6">
    <source>
        <dbReference type="ARBA" id="ARBA00022989"/>
    </source>
</evidence>
<dbReference type="PATRIC" id="fig|1133569.4.peg.497"/>
<feature type="transmembrane region" description="Helical" evidence="8">
    <location>
        <begin position="180"/>
        <end position="198"/>
    </location>
</feature>